<sequence>MGGMIAGRLYLRLLRASSKSMAKSPLEGVPPSRGLHAGRGPRRLSIEGNIGLHCPQSRKLAGYDVPGASTMVLHIPDVFFYEPPESTVGALP</sequence>
<organism evidence="2">
    <name type="scientific">Balaenoptera musculus</name>
    <name type="common">Blue whale</name>
    <dbReference type="NCBI Taxonomy" id="9771"/>
    <lineage>
        <taxon>Eukaryota</taxon>
        <taxon>Metazoa</taxon>
        <taxon>Chordata</taxon>
        <taxon>Craniata</taxon>
        <taxon>Vertebrata</taxon>
        <taxon>Euteleostomi</taxon>
        <taxon>Mammalia</taxon>
        <taxon>Eutheria</taxon>
        <taxon>Laurasiatheria</taxon>
        <taxon>Artiodactyla</taxon>
        <taxon>Whippomorpha</taxon>
        <taxon>Cetacea</taxon>
        <taxon>Mysticeti</taxon>
        <taxon>Balaenopteridae</taxon>
        <taxon>Balaenoptera</taxon>
    </lineage>
</organism>
<gene>
    <name evidence="2" type="primary">DGUOK</name>
</gene>
<dbReference type="Ensembl" id="ENSBMST00010018619.1">
    <property type="protein sequence ID" value="ENSBMSP00010016850.1"/>
    <property type="gene ID" value="ENSBMSG00010012229.1"/>
</dbReference>
<evidence type="ECO:0000256" key="1">
    <source>
        <dbReference type="SAM" id="MobiDB-lite"/>
    </source>
</evidence>
<dbReference type="GeneTree" id="ENSGT00940000159627"/>
<protein>
    <submittedName>
        <fullName evidence="2">Deoxyguanosine kinase</fullName>
    </submittedName>
</protein>
<reference evidence="2" key="1">
    <citation type="submission" date="2023-09" db="UniProtKB">
        <authorList>
            <consortium name="Ensembl"/>
        </authorList>
    </citation>
    <scope>IDENTIFICATION</scope>
</reference>
<dbReference type="AlphaFoldDB" id="A0A8C0D810"/>
<accession>A0A8C0D810</accession>
<proteinExistence type="predicted"/>
<feature type="region of interest" description="Disordered" evidence="1">
    <location>
        <begin position="22"/>
        <end position="41"/>
    </location>
</feature>
<name>A0A8C0D810_BALMU</name>
<evidence type="ECO:0000313" key="2">
    <source>
        <dbReference type="Ensembl" id="ENSBMSP00010016850.1"/>
    </source>
</evidence>